<evidence type="ECO:0000313" key="3">
    <source>
        <dbReference type="Proteomes" id="UP000822476"/>
    </source>
</evidence>
<dbReference type="EMBL" id="JTDE01001955">
    <property type="protein sequence ID" value="KAF7258083.1"/>
    <property type="molecule type" value="Genomic_DNA"/>
</dbReference>
<dbReference type="Proteomes" id="UP000822476">
    <property type="component" value="Unassembled WGS sequence"/>
</dbReference>
<evidence type="ECO:0000313" key="2">
    <source>
        <dbReference type="EMBL" id="KAF7258083.1"/>
    </source>
</evidence>
<proteinExistence type="predicted"/>
<evidence type="ECO:0000256" key="1">
    <source>
        <dbReference type="SAM" id="MobiDB-lite"/>
    </source>
</evidence>
<reference evidence="2" key="1">
    <citation type="submission" date="2019-07" db="EMBL/GenBank/DDBJ databases">
        <title>Annotation for the trematode Paragonimus miyazaki's.</title>
        <authorList>
            <person name="Choi Y.-J."/>
        </authorList>
    </citation>
    <scope>NUCLEOTIDE SEQUENCE</scope>
    <source>
        <strain evidence="2">Japan</strain>
    </source>
</reference>
<organism evidence="2 3">
    <name type="scientific">Paragonimus skrjabini miyazakii</name>
    <dbReference type="NCBI Taxonomy" id="59628"/>
    <lineage>
        <taxon>Eukaryota</taxon>
        <taxon>Metazoa</taxon>
        <taxon>Spiralia</taxon>
        <taxon>Lophotrochozoa</taxon>
        <taxon>Platyhelminthes</taxon>
        <taxon>Trematoda</taxon>
        <taxon>Digenea</taxon>
        <taxon>Plagiorchiida</taxon>
        <taxon>Troglotremata</taxon>
        <taxon>Troglotrematidae</taxon>
        <taxon>Paragonimus</taxon>
    </lineage>
</organism>
<name>A0A8S9YYA4_9TREM</name>
<feature type="region of interest" description="Disordered" evidence="1">
    <location>
        <begin position="82"/>
        <end position="105"/>
    </location>
</feature>
<protein>
    <submittedName>
        <fullName evidence="2">Uncharacterized protein</fullName>
    </submittedName>
</protein>
<feature type="compositionally biased region" description="Polar residues" evidence="1">
    <location>
        <begin position="123"/>
        <end position="133"/>
    </location>
</feature>
<dbReference type="AlphaFoldDB" id="A0A8S9YYA4"/>
<comment type="caution">
    <text evidence="2">The sequence shown here is derived from an EMBL/GenBank/DDBJ whole genome shotgun (WGS) entry which is preliminary data.</text>
</comment>
<feature type="region of interest" description="Disordered" evidence="1">
    <location>
        <begin position="298"/>
        <end position="317"/>
    </location>
</feature>
<dbReference type="OrthoDB" id="6263893at2759"/>
<accession>A0A8S9YYA4</accession>
<feature type="region of interest" description="Disordered" evidence="1">
    <location>
        <begin position="123"/>
        <end position="152"/>
    </location>
</feature>
<keyword evidence="3" id="KW-1185">Reference proteome</keyword>
<sequence length="317" mass="35748">MLNFQSLKYLEHSVSKIGMQAMAETSYAFISNDLRSPTLRSVDPTCPESSESDRVPNLIDDRHYGPELPEYIYSQPVHIGSDRQNIPSVKGPAERKLRGQNSISRLRNSLSSDAIKLMLLRPNAQTPQNNDVCSQSRDSSPSSSSSYPFSPSSEWNVPLLRKFRRAKSAQRLDVHKQPDLSRAVGLTTTGLDPFRNAATTIHPIKSTALFTQKAKQVWTALERKFSQLHKLPESQSAGSLRHSAQLREKTIGKSVRYKTDMCLGQTGCELPEHLCQTCWERYTQRLRSEYSVKPRTTAVLESHSNGEETKRWTLSNA</sequence>
<gene>
    <name evidence="2" type="ORF">EG68_04659</name>
</gene>
<feature type="compositionally biased region" description="Low complexity" evidence="1">
    <location>
        <begin position="134"/>
        <end position="152"/>
    </location>
</feature>